<organism evidence="1 2">
    <name type="scientific">Anaeramoeba flamelloides</name>
    <dbReference type="NCBI Taxonomy" id="1746091"/>
    <lineage>
        <taxon>Eukaryota</taxon>
        <taxon>Metamonada</taxon>
        <taxon>Anaeramoebidae</taxon>
        <taxon>Anaeramoeba</taxon>
    </lineage>
</organism>
<sequence length="90" mass="10603">MQRPLIVSKNWVRKFAMRNKLKITKSTPIEYKRIMVNEDIVKDFFITLKGLCEEKEYNPKLIFNMDETSLQLSKSSTYSVISPESKKKVV</sequence>
<accession>A0ABQ8X4E7</accession>
<evidence type="ECO:0000313" key="2">
    <source>
        <dbReference type="Proteomes" id="UP001150062"/>
    </source>
</evidence>
<evidence type="ECO:0000313" key="1">
    <source>
        <dbReference type="EMBL" id="KAJ6227235.1"/>
    </source>
</evidence>
<reference evidence="1" key="1">
    <citation type="submission" date="2022-08" db="EMBL/GenBank/DDBJ databases">
        <title>Novel sulfate-reducing endosymbionts in the free-living metamonad Anaeramoeba.</title>
        <authorList>
            <person name="Jerlstrom-Hultqvist J."/>
            <person name="Cepicka I."/>
            <person name="Gallot-Lavallee L."/>
            <person name="Salas-Leiva D."/>
            <person name="Curtis B.A."/>
            <person name="Zahonova K."/>
            <person name="Pipaliya S."/>
            <person name="Dacks J."/>
            <person name="Roger A.J."/>
        </authorList>
    </citation>
    <scope>NUCLEOTIDE SEQUENCE</scope>
    <source>
        <strain evidence="1">Schooner1</strain>
    </source>
</reference>
<comment type="caution">
    <text evidence="1">The sequence shown here is derived from an EMBL/GenBank/DDBJ whole genome shotgun (WGS) entry which is preliminary data.</text>
</comment>
<keyword evidence="2" id="KW-1185">Reference proteome</keyword>
<evidence type="ECO:0008006" key="3">
    <source>
        <dbReference type="Google" id="ProtNLM"/>
    </source>
</evidence>
<protein>
    <recommendedName>
        <fullName evidence="3">HTH CENPB-type domain-containing protein</fullName>
    </recommendedName>
</protein>
<proteinExistence type="predicted"/>
<dbReference type="Proteomes" id="UP001150062">
    <property type="component" value="Unassembled WGS sequence"/>
</dbReference>
<gene>
    <name evidence="1" type="ORF">M0813_10143</name>
</gene>
<name>A0ABQ8X4E7_9EUKA</name>
<dbReference type="EMBL" id="JAOAOG010000337">
    <property type="protein sequence ID" value="KAJ6227235.1"/>
    <property type="molecule type" value="Genomic_DNA"/>
</dbReference>